<gene>
    <name evidence="2" type="ORF">ACFQL7_24835</name>
</gene>
<reference evidence="2 3" key="1">
    <citation type="journal article" date="2019" name="Int. J. Syst. Evol. Microbiol.">
        <title>The Global Catalogue of Microorganisms (GCM) 10K type strain sequencing project: providing services to taxonomists for standard genome sequencing and annotation.</title>
        <authorList>
            <consortium name="The Broad Institute Genomics Platform"/>
            <consortium name="The Broad Institute Genome Sequencing Center for Infectious Disease"/>
            <person name="Wu L."/>
            <person name="Ma J."/>
        </authorList>
    </citation>
    <scope>NUCLEOTIDE SEQUENCE [LARGE SCALE GENOMIC DNA]</scope>
    <source>
        <strain evidence="2 3">RDMS1</strain>
    </source>
</reference>
<feature type="compositionally biased region" description="Low complexity" evidence="1">
    <location>
        <begin position="1"/>
        <end position="16"/>
    </location>
</feature>
<evidence type="ECO:0000256" key="1">
    <source>
        <dbReference type="SAM" id="MobiDB-lite"/>
    </source>
</evidence>
<accession>A0ABD5YTU9</accession>
<feature type="region of interest" description="Disordered" evidence="1">
    <location>
        <begin position="1"/>
        <end position="20"/>
    </location>
</feature>
<proteinExistence type="predicted"/>
<dbReference type="GeneID" id="76202413"/>
<name>A0ABD5YTU9_9EURY</name>
<dbReference type="AlphaFoldDB" id="A0ABD5YTU9"/>
<feature type="compositionally biased region" description="Polar residues" evidence="1">
    <location>
        <begin position="123"/>
        <end position="135"/>
    </location>
</feature>
<dbReference type="EMBL" id="JBHTAX010000005">
    <property type="protein sequence ID" value="MFC7192711.1"/>
    <property type="molecule type" value="Genomic_DNA"/>
</dbReference>
<sequence>MAESPEAAETPSAPVEGTTNTTFAIGDVVQDRENDDPNDAIVVNLPSKTAAEWIARQGSWGEATVAEDNPAYPADAPIVVVVFADALREAFPDWERETHLTLTAINRSDVSHYSFPAPRLTVVDSSTRGNDSSPDASERTEADPPTGEAPSATARNDEESVTDPATDAATDEDETPASVDARTDASASMCALKERLERGGMTVEIEPDGQALAATKLGDTYRVRPGEIIEGEGALRSRPASIVAEYE</sequence>
<feature type="region of interest" description="Disordered" evidence="1">
    <location>
        <begin position="121"/>
        <end position="186"/>
    </location>
</feature>
<dbReference type="RefSeq" id="WP_264556701.1">
    <property type="nucleotide sequence ID" value="NZ_CP109981.1"/>
</dbReference>
<evidence type="ECO:0000313" key="2">
    <source>
        <dbReference type="EMBL" id="MFC7192711.1"/>
    </source>
</evidence>
<keyword evidence="3" id="KW-1185">Reference proteome</keyword>
<evidence type="ECO:0008006" key="4">
    <source>
        <dbReference type="Google" id="ProtNLM"/>
    </source>
</evidence>
<protein>
    <recommendedName>
        <fullName evidence="4">PASTA domain-containing protein</fullName>
    </recommendedName>
</protein>
<evidence type="ECO:0000313" key="3">
    <source>
        <dbReference type="Proteomes" id="UP001596417"/>
    </source>
</evidence>
<comment type="caution">
    <text evidence="2">The sequence shown here is derived from an EMBL/GenBank/DDBJ whole genome shotgun (WGS) entry which is preliminary data.</text>
</comment>
<organism evidence="2 3">
    <name type="scientific">Halocatena marina</name>
    <dbReference type="NCBI Taxonomy" id="2934937"/>
    <lineage>
        <taxon>Archaea</taxon>
        <taxon>Methanobacteriati</taxon>
        <taxon>Methanobacteriota</taxon>
        <taxon>Stenosarchaea group</taxon>
        <taxon>Halobacteria</taxon>
        <taxon>Halobacteriales</taxon>
        <taxon>Natronomonadaceae</taxon>
        <taxon>Halocatena</taxon>
    </lineage>
</organism>
<dbReference type="Proteomes" id="UP001596417">
    <property type="component" value="Unassembled WGS sequence"/>
</dbReference>